<gene>
    <name evidence="1" type="ORF">AUJ66_01005</name>
</gene>
<evidence type="ECO:0000313" key="2">
    <source>
        <dbReference type="Proteomes" id="UP000182278"/>
    </source>
</evidence>
<dbReference type="STRING" id="1817893.AUJ66_01005"/>
<sequence>MLEYVDSIQFGVIEKIIRNEDSKDSDRLKALEHLDDFIRTHSDLIKKKKIVIEFNDKKGLQEIVDKLQSGTLYRDPVIEDNPSS</sequence>
<dbReference type="EMBL" id="MNUO01000013">
    <property type="protein sequence ID" value="OIN98404.1"/>
    <property type="molecule type" value="Genomic_DNA"/>
</dbReference>
<proteinExistence type="predicted"/>
<reference evidence="1 2" key="1">
    <citation type="journal article" date="2016" name="Environ. Microbiol.">
        <title>Genomic resolution of a cold subsurface aquifer community provides metabolic insights for novel microbes adapted to high CO concentrations.</title>
        <authorList>
            <person name="Probst A.J."/>
            <person name="Castelle C.J."/>
            <person name="Singh A."/>
            <person name="Brown C.T."/>
            <person name="Anantharaman K."/>
            <person name="Sharon I."/>
            <person name="Hug L.A."/>
            <person name="Burstein D."/>
            <person name="Emerson J.B."/>
            <person name="Thomas B.C."/>
            <person name="Banfield J.F."/>
        </authorList>
    </citation>
    <scope>NUCLEOTIDE SEQUENCE [LARGE SCALE GENOMIC DNA]</scope>
    <source>
        <strain evidence="1">CG1_02_38_46</strain>
    </source>
</reference>
<accession>A0A1J4SIE0</accession>
<organism evidence="1 2">
    <name type="scientific">Candidatus Desantisbacteria bacterium CG1_02_38_46</name>
    <dbReference type="NCBI Taxonomy" id="1817893"/>
    <lineage>
        <taxon>Bacteria</taxon>
        <taxon>Candidatus Desantisiibacteriota</taxon>
    </lineage>
</organism>
<evidence type="ECO:0000313" key="1">
    <source>
        <dbReference type="EMBL" id="OIN98404.1"/>
    </source>
</evidence>
<protein>
    <submittedName>
        <fullName evidence="1">Uncharacterized protein</fullName>
    </submittedName>
</protein>
<name>A0A1J4SIE0_9BACT</name>
<comment type="caution">
    <text evidence="1">The sequence shown here is derived from an EMBL/GenBank/DDBJ whole genome shotgun (WGS) entry which is preliminary data.</text>
</comment>
<dbReference type="AlphaFoldDB" id="A0A1J4SIE0"/>
<dbReference type="Proteomes" id="UP000182278">
    <property type="component" value="Unassembled WGS sequence"/>
</dbReference>